<dbReference type="Pfam" id="PF00230">
    <property type="entry name" value="MIP"/>
    <property type="match status" value="1"/>
</dbReference>
<feature type="non-terminal residue" evidence="9">
    <location>
        <position position="203"/>
    </location>
</feature>
<evidence type="ECO:0000256" key="7">
    <source>
        <dbReference type="RuleBase" id="RU000477"/>
    </source>
</evidence>
<comment type="similarity">
    <text evidence="2 7">Belongs to the MIP/aquaporin (TC 1.A.8) family.</text>
</comment>
<feature type="transmembrane region" description="Helical" evidence="8">
    <location>
        <begin position="185"/>
        <end position="202"/>
    </location>
</feature>
<feature type="transmembrane region" description="Helical" evidence="8">
    <location>
        <begin position="160"/>
        <end position="179"/>
    </location>
</feature>
<evidence type="ECO:0000256" key="3">
    <source>
        <dbReference type="ARBA" id="ARBA00022448"/>
    </source>
</evidence>
<evidence type="ECO:0000256" key="4">
    <source>
        <dbReference type="ARBA" id="ARBA00022692"/>
    </source>
</evidence>
<protein>
    <submittedName>
        <fullName evidence="9">Glycerol transporter</fullName>
    </submittedName>
</protein>
<evidence type="ECO:0000256" key="5">
    <source>
        <dbReference type="ARBA" id="ARBA00022989"/>
    </source>
</evidence>
<proteinExistence type="inferred from homology"/>
<keyword evidence="3 7" id="KW-0813">Transport</keyword>
<dbReference type="PANTHER" id="PTHR43829">
    <property type="entry name" value="AQUAPORIN OR AQUAGLYCEROPORIN RELATED"/>
    <property type="match status" value="1"/>
</dbReference>
<comment type="subcellular location">
    <subcellularLocation>
        <location evidence="1">Membrane</location>
        <topology evidence="1">Multi-pass membrane protein</topology>
    </subcellularLocation>
</comment>
<evidence type="ECO:0000313" key="9">
    <source>
        <dbReference type="EMBL" id="KMS71578.1"/>
    </source>
</evidence>
<feature type="transmembrane region" description="Helical" evidence="8">
    <location>
        <begin position="6"/>
        <end position="28"/>
    </location>
</feature>
<dbReference type="InterPro" id="IPR050363">
    <property type="entry name" value="MIP/Aquaporin"/>
</dbReference>
<organism evidence="9 10">
    <name type="scientific">Streptomyces leeuwenhoekii</name>
    <dbReference type="NCBI Taxonomy" id="1437453"/>
    <lineage>
        <taxon>Bacteria</taxon>
        <taxon>Bacillati</taxon>
        <taxon>Actinomycetota</taxon>
        <taxon>Actinomycetes</taxon>
        <taxon>Kitasatosporales</taxon>
        <taxon>Streptomycetaceae</taxon>
        <taxon>Streptomyces</taxon>
    </lineage>
</organism>
<name>A0ABR5HT44_STRLW</name>
<dbReference type="Gene3D" id="1.20.1080.10">
    <property type="entry name" value="Glycerol uptake facilitator protein"/>
    <property type="match status" value="1"/>
</dbReference>
<reference evidence="9 10" key="1">
    <citation type="submission" date="2015-06" db="EMBL/GenBank/DDBJ databases">
        <title>Draft genome sequence of Streptomyces leeuwenhoekii C58, which produces the novel lasso peptide, chaxapeptin.</title>
        <authorList>
            <person name="Yi Y."/>
            <person name="Hai D."/>
            <person name="Jaspars M."/>
            <person name="Sheng H."/>
            <person name="Rateb M.E."/>
            <person name="Bull A."/>
            <person name="Goodfellow M."/>
            <person name="Asenjo J.A."/>
            <person name="Ebel R."/>
        </authorList>
    </citation>
    <scope>NUCLEOTIDE SEQUENCE [LARGE SCALE GENOMIC DNA]</scope>
    <source>
        <strain evidence="9 10">C58</strain>
    </source>
</reference>
<evidence type="ECO:0000256" key="2">
    <source>
        <dbReference type="ARBA" id="ARBA00006175"/>
    </source>
</evidence>
<evidence type="ECO:0000313" key="10">
    <source>
        <dbReference type="Proteomes" id="UP000037274"/>
    </source>
</evidence>
<dbReference type="SUPFAM" id="SSF81338">
    <property type="entry name" value="Aquaporin-like"/>
    <property type="match status" value="1"/>
</dbReference>
<dbReference type="PRINTS" id="PR00783">
    <property type="entry name" value="MINTRINSICP"/>
</dbReference>
<gene>
    <name evidence="9" type="ORF">ACH49_24445</name>
</gene>
<evidence type="ECO:0000256" key="1">
    <source>
        <dbReference type="ARBA" id="ARBA00004141"/>
    </source>
</evidence>
<sequence>MSSSDIFIGETIGTAVLILLGGGVCAAVTLKASKARNAGWLAIAFGWGFAVMTAAYISAPLSGAHLNPAVTLGIALKDGEWGDVPTYLAGQILGAMIGAALVWVAYYGQFQAHLTDREIVGGPGAQDTAAKAVEAQEQGAGPVLGIFSTGPEIRHTVQNLATEIIGTFVLLLAILTQGLNDQGNGLGTLGVLITAFVVVSIGL</sequence>
<dbReference type="EMBL" id="LFEH01000119">
    <property type="protein sequence ID" value="KMS71578.1"/>
    <property type="molecule type" value="Genomic_DNA"/>
</dbReference>
<keyword evidence="10" id="KW-1185">Reference proteome</keyword>
<dbReference type="PANTHER" id="PTHR43829:SF9">
    <property type="entry name" value="AQUAPORIN-9"/>
    <property type="match status" value="1"/>
</dbReference>
<evidence type="ECO:0000256" key="8">
    <source>
        <dbReference type="SAM" id="Phobius"/>
    </source>
</evidence>
<comment type="caution">
    <text evidence="9">The sequence shown here is derived from an EMBL/GenBank/DDBJ whole genome shotgun (WGS) entry which is preliminary data.</text>
</comment>
<dbReference type="InterPro" id="IPR022357">
    <property type="entry name" value="MIP_CS"/>
</dbReference>
<dbReference type="InterPro" id="IPR000425">
    <property type="entry name" value="MIP"/>
</dbReference>
<accession>A0ABR5HT44</accession>
<dbReference type="RefSeq" id="WP_048573964.1">
    <property type="nucleotide sequence ID" value="NZ_LFEH01000119.1"/>
</dbReference>
<dbReference type="Proteomes" id="UP000037274">
    <property type="component" value="Unassembled WGS sequence"/>
</dbReference>
<feature type="transmembrane region" description="Helical" evidence="8">
    <location>
        <begin position="40"/>
        <end position="59"/>
    </location>
</feature>
<keyword evidence="4 7" id="KW-0812">Transmembrane</keyword>
<dbReference type="InterPro" id="IPR023271">
    <property type="entry name" value="Aquaporin-like"/>
</dbReference>
<feature type="transmembrane region" description="Helical" evidence="8">
    <location>
        <begin position="87"/>
        <end position="107"/>
    </location>
</feature>
<keyword evidence="5 8" id="KW-1133">Transmembrane helix</keyword>
<keyword evidence="6 8" id="KW-0472">Membrane</keyword>
<dbReference type="PROSITE" id="PS00221">
    <property type="entry name" value="MIP"/>
    <property type="match status" value="1"/>
</dbReference>
<evidence type="ECO:0000256" key="6">
    <source>
        <dbReference type="ARBA" id="ARBA00023136"/>
    </source>
</evidence>